<dbReference type="OrthoDB" id="372068at2157"/>
<feature type="domain" description="Pyruvate flavodoxin/ferredoxin oxidoreductase pyrimidine binding" evidence="6">
    <location>
        <begin position="20"/>
        <end position="237"/>
    </location>
</feature>
<dbReference type="FunFam" id="3.40.50.970:FF:000012">
    <property type="entry name" value="Pyruvate:ferredoxin (Flavodoxin) oxidoreductase"/>
    <property type="match status" value="1"/>
</dbReference>
<evidence type="ECO:0000313" key="9">
    <source>
        <dbReference type="EMBL" id="RFA99230.1"/>
    </source>
</evidence>
<dbReference type="InterPro" id="IPR050722">
    <property type="entry name" value="Pyruvate:ferred/Flavod_OxRd"/>
</dbReference>
<comment type="catalytic activity">
    <reaction evidence="5">
        <text>a 2-oxocarboxylate + 2 oxidized [2Fe-2S]-[ferredoxin] + CoA = an acyl-CoA + 2 reduced [2Fe-2S]-[ferredoxin] + CO2 + H(+)</text>
        <dbReference type="Rhea" id="RHEA:42316"/>
        <dbReference type="Rhea" id="RHEA-COMP:10000"/>
        <dbReference type="Rhea" id="RHEA-COMP:10001"/>
        <dbReference type="ChEBI" id="CHEBI:15378"/>
        <dbReference type="ChEBI" id="CHEBI:16526"/>
        <dbReference type="ChEBI" id="CHEBI:33737"/>
        <dbReference type="ChEBI" id="CHEBI:33738"/>
        <dbReference type="ChEBI" id="CHEBI:35179"/>
        <dbReference type="ChEBI" id="CHEBI:57287"/>
        <dbReference type="ChEBI" id="CHEBI:58342"/>
        <dbReference type="EC" id="1.2.7.11"/>
    </reaction>
</comment>
<dbReference type="Proteomes" id="UP000257123">
    <property type="component" value="Unassembled WGS sequence"/>
</dbReference>
<dbReference type="Gene3D" id="3.40.50.920">
    <property type="match status" value="1"/>
</dbReference>
<dbReference type="InterPro" id="IPR033412">
    <property type="entry name" value="PFOR_II"/>
</dbReference>
<dbReference type="InterPro" id="IPR009014">
    <property type="entry name" value="Transketo_C/PFOR_II"/>
</dbReference>
<dbReference type="Gene3D" id="3.40.50.970">
    <property type="match status" value="1"/>
</dbReference>
<dbReference type="InterPro" id="IPR002880">
    <property type="entry name" value="Pyrv_Fd/Flavodoxin_OxRdtase_N"/>
</dbReference>
<dbReference type="SUPFAM" id="SSF52518">
    <property type="entry name" value="Thiamin diphosphate-binding fold (THDP-binding)"/>
    <property type="match status" value="1"/>
</dbReference>
<organism evidence="8 11">
    <name type="scientific">Pyrobaculum aerophilum</name>
    <dbReference type="NCBI Taxonomy" id="13773"/>
    <lineage>
        <taxon>Archaea</taxon>
        <taxon>Thermoproteota</taxon>
        <taxon>Thermoprotei</taxon>
        <taxon>Thermoproteales</taxon>
        <taxon>Thermoproteaceae</taxon>
        <taxon>Pyrobaculum</taxon>
    </lineage>
</organism>
<dbReference type="Pfam" id="PF01855">
    <property type="entry name" value="POR_N"/>
    <property type="match status" value="1"/>
</dbReference>
<protein>
    <recommendedName>
        <fullName evidence="3">2-oxoacid oxidoreductase (ferredoxin)</fullName>
        <ecNumber evidence="3">1.2.7.11</ecNumber>
    </recommendedName>
</protein>
<sequence length="384" mass="42258">MKTLAVQKTALTGNYAVAYAVKMAKPHVIAAYPITPQTSIVEKLSEFVEKGELNARFVNVESEFAAMSVVYGAAMAGARAFTATSSHGLLYMYEATWWAALSRAPVVMAVVTRTIGPPWNIHVEHNDILVLRDSGWIIAMAENVQEVFDLTLQAFKIAETAALPMAVGLDGFVLSHSTEPVEIPPQEAVDKFLPPRRPDVPLLLRPGEPVVFGNLPSDNRIHARHKIATVYEAQREAKKVINQVDWEYGKIIGRNYGGLVEWYKASDAKNIVVCMGAWCSDAKQAVDALRKRGIPVGLMRVRFLRPFPLEEVSQLDQYEKVIVYDRDITPLGGVLGIEIKAALSKASVINIVAGIAGVDFDVQNFYETIQKAIEGSYKGIEFAV</sequence>
<keyword evidence="4" id="KW-0560">Oxidoreductase</keyword>
<dbReference type="SUPFAM" id="SSF52922">
    <property type="entry name" value="TK C-terminal domain-like"/>
    <property type="match status" value="1"/>
</dbReference>
<dbReference type="AlphaFoldDB" id="A0A371QZQ3"/>
<gene>
    <name evidence="8" type="ORF">CGL51_05565</name>
    <name evidence="9" type="ORF">CGL52_04345</name>
</gene>
<proteinExistence type="predicted"/>
<dbReference type="PANTHER" id="PTHR32154">
    <property type="entry name" value="PYRUVATE-FLAVODOXIN OXIDOREDUCTASE-RELATED"/>
    <property type="match status" value="1"/>
</dbReference>
<dbReference type="GO" id="GO:0006979">
    <property type="term" value="P:response to oxidative stress"/>
    <property type="evidence" value="ECO:0007669"/>
    <property type="project" value="TreeGrafter"/>
</dbReference>
<dbReference type="InterPro" id="IPR029061">
    <property type="entry name" value="THDP-binding"/>
</dbReference>
<comment type="subunit">
    <text evidence="2">Heterodimer composed of an alpha and a beta subunit.</text>
</comment>
<dbReference type="Proteomes" id="UP000256877">
    <property type="component" value="Unassembled WGS sequence"/>
</dbReference>
<keyword evidence="8" id="KW-0670">Pyruvate</keyword>
<evidence type="ECO:0000256" key="1">
    <source>
        <dbReference type="ARBA" id="ARBA00011595"/>
    </source>
</evidence>
<dbReference type="Pfam" id="PF17147">
    <property type="entry name" value="PFOR_II"/>
    <property type="match status" value="1"/>
</dbReference>
<dbReference type="EMBL" id="NMUF01000008">
    <property type="protein sequence ID" value="RFA99230.1"/>
    <property type="molecule type" value="Genomic_DNA"/>
</dbReference>
<evidence type="ECO:0000256" key="5">
    <source>
        <dbReference type="ARBA" id="ARBA00048893"/>
    </source>
</evidence>
<dbReference type="PANTHER" id="PTHR32154:SF0">
    <property type="entry name" value="PYRUVATE-FLAVODOXIN OXIDOREDUCTASE-RELATED"/>
    <property type="match status" value="1"/>
</dbReference>
<dbReference type="EMBL" id="NMUE01000013">
    <property type="protein sequence ID" value="RFA96267.1"/>
    <property type="molecule type" value="Genomic_DNA"/>
</dbReference>
<dbReference type="CDD" id="cd07034">
    <property type="entry name" value="TPP_PYR_PFOR_IOR-alpha_like"/>
    <property type="match status" value="1"/>
</dbReference>
<feature type="domain" description="Pyruvate:ferredoxin oxidoreductase core" evidence="7">
    <location>
        <begin position="268"/>
        <end position="364"/>
    </location>
</feature>
<evidence type="ECO:0000259" key="7">
    <source>
        <dbReference type="Pfam" id="PF17147"/>
    </source>
</evidence>
<evidence type="ECO:0000256" key="4">
    <source>
        <dbReference type="ARBA" id="ARBA00023002"/>
    </source>
</evidence>
<evidence type="ECO:0000256" key="2">
    <source>
        <dbReference type="ARBA" id="ARBA00011631"/>
    </source>
</evidence>
<accession>A0A371QZQ3</accession>
<evidence type="ECO:0000256" key="3">
    <source>
        <dbReference type="ARBA" id="ARBA00012691"/>
    </source>
</evidence>
<name>A0A371QZQ3_9CREN</name>
<comment type="caution">
    <text evidence="8">The sequence shown here is derived from an EMBL/GenBank/DDBJ whole genome shotgun (WGS) entry which is preliminary data.</text>
</comment>
<comment type="subunit">
    <text evidence="1">Heterotetramer of one alpha, one beta, one delta and one gamma chain.</text>
</comment>
<dbReference type="EC" id="1.2.7.11" evidence="3"/>
<dbReference type="RefSeq" id="WP_116420996.1">
    <property type="nucleotide sequence ID" value="NZ_NMUE01000013.1"/>
</dbReference>
<evidence type="ECO:0000259" key="6">
    <source>
        <dbReference type="Pfam" id="PF01855"/>
    </source>
</evidence>
<evidence type="ECO:0000313" key="10">
    <source>
        <dbReference type="Proteomes" id="UP000256877"/>
    </source>
</evidence>
<dbReference type="GO" id="GO:0019164">
    <property type="term" value="F:pyruvate synthase activity"/>
    <property type="evidence" value="ECO:0007669"/>
    <property type="project" value="UniProtKB-ARBA"/>
</dbReference>
<dbReference type="GO" id="GO:0018491">
    <property type="term" value="F:2-oxobutyrate synthase activity"/>
    <property type="evidence" value="ECO:0007669"/>
    <property type="project" value="UniProtKB-ARBA"/>
</dbReference>
<reference evidence="10 11" key="1">
    <citation type="submission" date="2017-07" db="EMBL/GenBank/DDBJ databases">
        <title>Draft genome sequence of aerobic hyperthermophilic archaea, Pyrobaculum aerophilum YKB31 and YKB32.</title>
        <authorList>
            <person name="Mochizuki T."/>
            <person name="Berliner A.J."/>
            <person name="Yoshida-Takashima Y."/>
            <person name="Takaki Y."/>
            <person name="Nunoura T."/>
            <person name="Takai K."/>
        </authorList>
    </citation>
    <scope>NUCLEOTIDE SEQUENCE [LARGE SCALE GENOMIC DNA]</scope>
    <source>
        <strain evidence="8 11">YKB31</strain>
        <strain evidence="9 10">YKB32</strain>
    </source>
</reference>
<evidence type="ECO:0000313" key="8">
    <source>
        <dbReference type="EMBL" id="RFA96267.1"/>
    </source>
</evidence>
<evidence type="ECO:0000313" key="11">
    <source>
        <dbReference type="Proteomes" id="UP000257123"/>
    </source>
</evidence>